<proteinExistence type="predicted"/>
<accession>A0ABR9RF37</accession>
<dbReference type="Pfam" id="PF01315">
    <property type="entry name" value="Ald_Xan_dh_C"/>
    <property type="match status" value="1"/>
</dbReference>
<dbReference type="InterPro" id="IPR000674">
    <property type="entry name" value="Ald_Oxase/Xan_DH_a/b"/>
</dbReference>
<evidence type="ECO:0000313" key="5">
    <source>
        <dbReference type="Proteomes" id="UP000806211"/>
    </source>
</evidence>
<dbReference type="SMART" id="SM01008">
    <property type="entry name" value="Ald_Xan_dh_C"/>
    <property type="match status" value="1"/>
</dbReference>
<dbReference type="InterPro" id="IPR008274">
    <property type="entry name" value="AldOxase/xan_DH_MoCoBD1"/>
</dbReference>
<protein>
    <submittedName>
        <fullName evidence="4">Xanthine dehydrogenase family protein molybdopterin-binding subunit</fullName>
    </submittedName>
</protein>
<dbReference type="PANTHER" id="PTHR11908">
    <property type="entry name" value="XANTHINE DEHYDROGENASE"/>
    <property type="match status" value="1"/>
</dbReference>
<dbReference type="PANTHER" id="PTHR11908:SF132">
    <property type="entry name" value="ALDEHYDE OXIDASE 1-RELATED"/>
    <property type="match status" value="1"/>
</dbReference>
<evidence type="ECO:0000313" key="4">
    <source>
        <dbReference type="EMBL" id="MBE5057306.1"/>
    </source>
</evidence>
<organism evidence="4 5">
    <name type="scientific">Pseudoflavonifractor gallinarum</name>
    <dbReference type="NCBI Taxonomy" id="2779352"/>
    <lineage>
        <taxon>Bacteria</taxon>
        <taxon>Bacillati</taxon>
        <taxon>Bacillota</taxon>
        <taxon>Clostridia</taxon>
        <taxon>Eubacteriales</taxon>
        <taxon>Oscillospiraceae</taxon>
        <taxon>Pseudoflavonifractor</taxon>
    </lineage>
</organism>
<keyword evidence="1" id="KW-0500">Molybdenum</keyword>
<dbReference type="Gene3D" id="3.90.1170.50">
    <property type="entry name" value="Aldehyde oxidase/xanthine dehydrogenase, a/b hammerhead"/>
    <property type="match status" value="1"/>
</dbReference>
<evidence type="ECO:0000259" key="3">
    <source>
        <dbReference type="SMART" id="SM01008"/>
    </source>
</evidence>
<dbReference type="EMBL" id="JADCKF010000019">
    <property type="protein sequence ID" value="MBE5057306.1"/>
    <property type="molecule type" value="Genomic_DNA"/>
</dbReference>
<dbReference type="Proteomes" id="UP000806211">
    <property type="component" value="Unassembled WGS sequence"/>
</dbReference>
<dbReference type="SUPFAM" id="SSF56003">
    <property type="entry name" value="Molybdenum cofactor-binding domain"/>
    <property type="match status" value="1"/>
</dbReference>
<reference evidence="4 5" key="1">
    <citation type="submission" date="2020-10" db="EMBL/GenBank/DDBJ databases">
        <title>ChiBAC.</title>
        <authorList>
            <person name="Zenner C."/>
            <person name="Hitch T.C.A."/>
            <person name="Clavel T."/>
        </authorList>
    </citation>
    <scope>NUCLEOTIDE SEQUENCE [LARGE SCALE GENOMIC DNA]</scope>
    <source>
        <strain evidence="4 5">DSM 107456</strain>
    </source>
</reference>
<evidence type="ECO:0000256" key="2">
    <source>
        <dbReference type="ARBA" id="ARBA00023002"/>
    </source>
</evidence>
<dbReference type="Pfam" id="PF02738">
    <property type="entry name" value="MoCoBD_1"/>
    <property type="match status" value="1"/>
</dbReference>
<keyword evidence="2" id="KW-0560">Oxidoreductase</keyword>
<sequence length="433" mass="47619">MFNAIGKPIPRYDGLGHVTGRTIYVSDVTMPGTLTCKVLRCPYYRARIVSLDVTQAKRMPGVYGVITREDVPYNRFAMVPDNHVLAEEITRYRGQPVAAVAAVSKEAALDALAKIKVEYEELEPVFDPEKAMEPDAPQIRPEGNVHLFDGTSPVRRVRRGDIEKGFAEADVIVEGRYTTPCEEHAPLECCSTLAYVDESGKLVLYSKTQGVYFVMGDLANVFQLPMNKLKFIGNTIGGSFGSGNSVATDHIAGLLALKTGKPVRYTLTRAEEMMFTTISTPWIFKIKDGVRRDGKITARHVEVIHDCGAFTELGLYAAEKNANLVAGANLIENLAVDTHMVFTNKLPSGSRRGFGVNVGQFAEQVQLDRDARAVGISPMAIRFINAFHEDDISHVGNRLRAVSTIETLQGVADLAGISLEEQYRTMSSKEVEK</sequence>
<dbReference type="InterPro" id="IPR016208">
    <property type="entry name" value="Ald_Oxase/xanthine_DH-like"/>
</dbReference>
<name>A0ABR9RF37_9FIRM</name>
<comment type="caution">
    <text evidence="4">The sequence shown here is derived from an EMBL/GenBank/DDBJ whole genome shotgun (WGS) entry which is preliminary data.</text>
</comment>
<dbReference type="SUPFAM" id="SSF54665">
    <property type="entry name" value="CO dehydrogenase molybdoprotein N-domain-like"/>
    <property type="match status" value="1"/>
</dbReference>
<gene>
    <name evidence="4" type="ORF">INF37_15125</name>
</gene>
<dbReference type="InterPro" id="IPR036856">
    <property type="entry name" value="Ald_Oxase/Xan_DH_a/b_sf"/>
</dbReference>
<evidence type="ECO:0000256" key="1">
    <source>
        <dbReference type="ARBA" id="ARBA00022505"/>
    </source>
</evidence>
<feature type="domain" description="Aldehyde oxidase/xanthine dehydrogenase a/b hammerhead" evidence="3">
    <location>
        <begin position="19"/>
        <end position="123"/>
    </location>
</feature>
<keyword evidence="5" id="KW-1185">Reference proteome</keyword>
<dbReference type="InterPro" id="IPR037165">
    <property type="entry name" value="AldOxase/xan_DH_Mopterin-bd_sf"/>
</dbReference>
<dbReference type="RefSeq" id="WP_193539309.1">
    <property type="nucleotide sequence ID" value="NZ_JADCKF010000019.1"/>
</dbReference>
<dbReference type="Gene3D" id="3.30.365.10">
    <property type="entry name" value="Aldehyde oxidase/xanthine dehydrogenase, molybdopterin binding domain"/>
    <property type="match status" value="2"/>
</dbReference>